<dbReference type="Proteomes" id="UP000647235">
    <property type="component" value="Unassembled WGS sequence"/>
</dbReference>
<gene>
    <name evidence="1" type="ORF">H8S07_14110</name>
</gene>
<protein>
    <recommendedName>
        <fullName evidence="3">YdhG-like domain-containing protein</fullName>
    </recommendedName>
</protein>
<accession>A0ABR7EZE8</accession>
<organism evidence="1 2">
    <name type="scientific">Dorea hominis</name>
    <dbReference type="NCBI Taxonomy" id="2763040"/>
    <lineage>
        <taxon>Bacteria</taxon>
        <taxon>Bacillati</taxon>
        <taxon>Bacillota</taxon>
        <taxon>Clostridia</taxon>
        <taxon>Lachnospirales</taxon>
        <taxon>Lachnospiraceae</taxon>
        <taxon>Dorea</taxon>
    </lineage>
</organism>
<dbReference type="EMBL" id="JACOOY010000029">
    <property type="protein sequence ID" value="MBC5666357.1"/>
    <property type="molecule type" value="Genomic_DNA"/>
</dbReference>
<keyword evidence="2" id="KW-1185">Reference proteome</keyword>
<evidence type="ECO:0000313" key="2">
    <source>
        <dbReference type="Proteomes" id="UP000647235"/>
    </source>
</evidence>
<sequence>MKFKTMGNKSNPAILFFYAPELLIELQKNTFWEFGNKEDHFKYRNAVMQTYKYGNFPVFDGCNHMQYQIRDPKGFAEMLEGIIESGKMKKQSAWNLIKANNLEEMCKI</sequence>
<comment type="caution">
    <text evidence="1">The sequence shown here is derived from an EMBL/GenBank/DDBJ whole genome shotgun (WGS) entry which is preliminary data.</text>
</comment>
<evidence type="ECO:0008006" key="3">
    <source>
        <dbReference type="Google" id="ProtNLM"/>
    </source>
</evidence>
<name>A0ABR7EZE8_9FIRM</name>
<reference evidence="1 2" key="1">
    <citation type="submission" date="2020-08" db="EMBL/GenBank/DDBJ databases">
        <title>Genome public.</title>
        <authorList>
            <person name="Liu C."/>
            <person name="Sun Q."/>
        </authorList>
    </citation>
    <scope>NUCLEOTIDE SEQUENCE [LARGE SCALE GENOMIC DNA]</scope>
    <source>
        <strain evidence="1 2">NSJ-36</strain>
    </source>
</reference>
<evidence type="ECO:0000313" key="1">
    <source>
        <dbReference type="EMBL" id="MBC5666357.1"/>
    </source>
</evidence>
<dbReference type="RefSeq" id="WP_186856262.1">
    <property type="nucleotide sequence ID" value="NZ_JACOOY010000029.1"/>
</dbReference>
<proteinExistence type="predicted"/>